<dbReference type="RefSeq" id="WP_116960079.1">
    <property type="nucleotide sequence ID" value="NZ_QVLS01000010.1"/>
</dbReference>
<proteinExistence type="predicted"/>
<dbReference type="GO" id="GO:0016740">
    <property type="term" value="F:transferase activity"/>
    <property type="evidence" value="ECO:0007669"/>
    <property type="project" value="UniProtKB-KW"/>
</dbReference>
<sequence>MNVGILTFHFSDNYGAALQAYALRRWLTEQGHRASFIDYRPAHIERGGRLSLPTSPARLKANVKVAYLALSSFVHQHFGHPGQRDKFQRFREQYLGIGRATAPGDPLASLAAARAFDLIVAGSDQIWSPSQHFGFDPNYFLAFAESFGARKIAYAASFGRDQVSPGEAAQLPYLLQHFDAISVREASGVALVERATGQPPANVPDPTLLHSDYSALTERAPAPHHGPYVFCYGLRSPDNIRPSAECVSRELGCPVLSPHNPHRRWPEIGHTVYPDPGEWVSLVQHAQFVVTNSFHGTVFALLFRKPFIVAGLTGEKASANARALNLLRAVGLERRFAAGFSAPNVRSLVASDIDWADVEQRLAAMRHTGQAFLHAQLEAVVPGEARPLPRRPAPPRVAREVLQ</sequence>
<feature type="region of interest" description="Disordered" evidence="1">
    <location>
        <begin position="384"/>
        <end position="403"/>
    </location>
</feature>
<organism evidence="3 4">
    <name type="scientific">Hydrogenophaga borbori</name>
    <dbReference type="NCBI Taxonomy" id="2294117"/>
    <lineage>
        <taxon>Bacteria</taxon>
        <taxon>Pseudomonadati</taxon>
        <taxon>Pseudomonadota</taxon>
        <taxon>Betaproteobacteria</taxon>
        <taxon>Burkholderiales</taxon>
        <taxon>Comamonadaceae</taxon>
        <taxon>Hydrogenophaga</taxon>
    </lineage>
</organism>
<gene>
    <name evidence="3" type="ORF">DY262_15900</name>
</gene>
<protein>
    <submittedName>
        <fullName evidence="3">Polysaccharide pyruvyl transferase family protein</fullName>
    </submittedName>
</protein>
<dbReference type="EMBL" id="QVLS01000010">
    <property type="protein sequence ID" value="RFP77682.1"/>
    <property type="molecule type" value="Genomic_DNA"/>
</dbReference>
<keyword evidence="3" id="KW-0808">Transferase</keyword>
<dbReference type="Pfam" id="PF04230">
    <property type="entry name" value="PS_pyruv_trans"/>
    <property type="match status" value="1"/>
</dbReference>
<keyword evidence="4" id="KW-1185">Reference proteome</keyword>
<comment type="caution">
    <text evidence="3">The sequence shown here is derived from an EMBL/GenBank/DDBJ whole genome shotgun (WGS) entry which is preliminary data.</text>
</comment>
<feature type="domain" description="Polysaccharide pyruvyl transferase" evidence="2">
    <location>
        <begin position="13"/>
        <end position="309"/>
    </location>
</feature>
<accession>A0A372EGV8</accession>
<dbReference type="AlphaFoldDB" id="A0A372EGV8"/>
<evidence type="ECO:0000313" key="4">
    <source>
        <dbReference type="Proteomes" id="UP000261931"/>
    </source>
</evidence>
<reference evidence="3 4" key="1">
    <citation type="submission" date="2018-08" db="EMBL/GenBank/DDBJ databases">
        <title>Hydrogenophaga sp. LA-38 isolated from sludge.</title>
        <authorList>
            <person name="Im W.-T."/>
        </authorList>
    </citation>
    <scope>NUCLEOTIDE SEQUENCE [LARGE SCALE GENOMIC DNA]</scope>
    <source>
        <strain evidence="3 4">LA-38</strain>
    </source>
</reference>
<dbReference type="InterPro" id="IPR007345">
    <property type="entry name" value="Polysacch_pyruvyl_Trfase"/>
</dbReference>
<evidence type="ECO:0000259" key="2">
    <source>
        <dbReference type="Pfam" id="PF04230"/>
    </source>
</evidence>
<evidence type="ECO:0000313" key="3">
    <source>
        <dbReference type="EMBL" id="RFP77682.1"/>
    </source>
</evidence>
<name>A0A372EGV8_9BURK</name>
<dbReference type="Proteomes" id="UP000261931">
    <property type="component" value="Unassembled WGS sequence"/>
</dbReference>
<evidence type="ECO:0000256" key="1">
    <source>
        <dbReference type="SAM" id="MobiDB-lite"/>
    </source>
</evidence>